<proteinExistence type="predicted"/>
<dbReference type="EMBL" id="OX459960">
    <property type="protein sequence ID" value="CAI9165375.1"/>
    <property type="molecule type" value="Genomic_DNA"/>
</dbReference>
<protein>
    <submittedName>
        <fullName evidence="1">Uncharacterized protein</fullName>
    </submittedName>
</protein>
<name>A0ABN8YUV1_RANTA</name>
<dbReference type="Proteomes" id="UP001176941">
    <property type="component" value="Chromosome 24"/>
</dbReference>
<accession>A0ABN8YUV1</accession>
<gene>
    <name evidence="1" type="ORF">MRATA1EN1_LOCUS14337</name>
</gene>
<reference evidence="1" key="1">
    <citation type="submission" date="2023-04" db="EMBL/GenBank/DDBJ databases">
        <authorList>
            <consortium name="ELIXIR-Norway"/>
        </authorList>
    </citation>
    <scope>NUCLEOTIDE SEQUENCE [LARGE SCALE GENOMIC DNA]</scope>
</reference>
<evidence type="ECO:0000313" key="2">
    <source>
        <dbReference type="Proteomes" id="UP001176941"/>
    </source>
</evidence>
<organism evidence="1 2">
    <name type="scientific">Rangifer tarandus platyrhynchus</name>
    <name type="common">Svalbard reindeer</name>
    <dbReference type="NCBI Taxonomy" id="3082113"/>
    <lineage>
        <taxon>Eukaryota</taxon>
        <taxon>Metazoa</taxon>
        <taxon>Chordata</taxon>
        <taxon>Craniata</taxon>
        <taxon>Vertebrata</taxon>
        <taxon>Euteleostomi</taxon>
        <taxon>Mammalia</taxon>
        <taxon>Eutheria</taxon>
        <taxon>Laurasiatheria</taxon>
        <taxon>Artiodactyla</taxon>
        <taxon>Ruminantia</taxon>
        <taxon>Pecora</taxon>
        <taxon>Cervidae</taxon>
        <taxon>Odocoileinae</taxon>
        <taxon>Rangifer</taxon>
    </lineage>
</organism>
<evidence type="ECO:0000313" key="1">
    <source>
        <dbReference type="EMBL" id="CAI9165375.1"/>
    </source>
</evidence>
<sequence length="102" mass="11344">MPLVISEGYHHGCHFEAMPVLSGRVHFHQVGGVRDLQLGRDKNPEMSQLCFGAQAYLAACSVKALTLLVHSFANCVMWYKIALVLRLWLFAGWGSKAIIFIA</sequence>
<keyword evidence="2" id="KW-1185">Reference proteome</keyword>